<reference evidence="3 4" key="1">
    <citation type="journal article" date="2019" name="Int. J. Syst. Evol. Microbiol.">
        <title>The Global Catalogue of Microorganisms (GCM) 10K type strain sequencing project: providing services to taxonomists for standard genome sequencing and annotation.</title>
        <authorList>
            <consortium name="The Broad Institute Genomics Platform"/>
            <consortium name="The Broad Institute Genome Sequencing Center for Infectious Disease"/>
            <person name="Wu L."/>
            <person name="Ma J."/>
        </authorList>
    </citation>
    <scope>NUCLEOTIDE SEQUENCE [LARGE SCALE GENOMIC DNA]</scope>
    <source>
        <strain evidence="3 4">JCM 9933</strain>
    </source>
</reference>
<evidence type="ECO:0000313" key="3">
    <source>
        <dbReference type="EMBL" id="GAA0583114.1"/>
    </source>
</evidence>
<protein>
    <submittedName>
        <fullName evidence="3">Uncharacterized protein</fullName>
    </submittedName>
</protein>
<feature type="region of interest" description="Disordered" evidence="1">
    <location>
        <begin position="95"/>
        <end position="117"/>
    </location>
</feature>
<sequence>MKSITNVLAGIAVAVATGLAAGPAGAQPRLEQTGDGYGVVYEGSAERGNVAGGRAARLLGGGDDGAILYAGPDPVREGRFATLSGGGDDAVLSYAEPSAPDAAPAPMLAGGAAGPRG</sequence>
<comment type="caution">
    <text evidence="3">The sequence shown here is derived from an EMBL/GenBank/DDBJ whole genome shotgun (WGS) entry which is preliminary data.</text>
</comment>
<feature type="compositionally biased region" description="Low complexity" evidence="1">
    <location>
        <begin position="95"/>
        <end position="110"/>
    </location>
</feature>
<proteinExistence type="predicted"/>
<evidence type="ECO:0000256" key="1">
    <source>
        <dbReference type="SAM" id="MobiDB-lite"/>
    </source>
</evidence>
<gene>
    <name evidence="3" type="ORF">GCM10009416_21870</name>
</gene>
<feature type="chain" id="PRO_5045868243" evidence="2">
    <location>
        <begin position="27"/>
        <end position="117"/>
    </location>
</feature>
<dbReference type="EMBL" id="BAAAFZ010000027">
    <property type="protein sequence ID" value="GAA0583114.1"/>
    <property type="molecule type" value="Genomic_DNA"/>
</dbReference>
<evidence type="ECO:0000313" key="4">
    <source>
        <dbReference type="Proteomes" id="UP001501588"/>
    </source>
</evidence>
<organism evidence="3 4">
    <name type="scientific">Craurococcus roseus</name>
    <dbReference type="NCBI Taxonomy" id="77585"/>
    <lineage>
        <taxon>Bacteria</taxon>
        <taxon>Pseudomonadati</taxon>
        <taxon>Pseudomonadota</taxon>
        <taxon>Alphaproteobacteria</taxon>
        <taxon>Acetobacterales</taxon>
        <taxon>Acetobacteraceae</taxon>
        <taxon>Craurococcus</taxon>
    </lineage>
</organism>
<feature type="signal peptide" evidence="2">
    <location>
        <begin position="1"/>
        <end position="26"/>
    </location>
</feature>
<dbReference type="RefSeq" id="WP_343895325.1">
    <property type="nucleotide sequence ID" value="NZ_BAAAFZ010000027.1"/>
</dbReference>
<accession>A0ABN1F606</accession>
<keyword evidence="4" id="KW-1185">Reference proteome</keyword>
<evidence type="ECO:0000256" key="2">
    <source>
        <dbReference type="SAM" id="SignalP"/>
    </source>
</evidence>
<keyword evidence="2" id="KW-0732">Signal</keyword>
<dbReference type="Proteomes" id="UP001501588">
    <property type="component" value="Unassembled WGS sequence"/>
</dbReference>
<name>A0ABN1F606_9PROT</name>